<comment type="similarity">
    <text evidence="2 8">Belongs to the cytochrome P450 family.</text>
</comment>
<dbReference type="EMBL" id="CAJQZP010001030">
    <property type="protein sequence ID" value="CAG5010259.1"/>
    <property type="molecule type" value="Genomic_DNA"/>
</dbReference>
<organism evidence="9 10">
    <name type="scientific">Parnassius apollo</name>
    <name type="common">Apollo butterfly</name>
    <name type="synonym">Papilio apollo</name>
    <dbReference type="NCBI Taxonomy" id="110799"/>
    <lineage>
        <taxon>Eukaryota</taxon>
        <taxon>Metazoa</taxon>
        <taxon>Ecdysozoa</taxon>
        <taxon>Arthropoda</taxon>
        <taxon>Hexapoda</taxon>
        <taxon>Insecta</taxon>
        <taxon>Pterygota</taxon>
        <taxon>Neoptera</taxon>
        <taxon>Endopterygota</taxon>
        <taxon>Lepidoptera</taxon>
        <taxon>Glossata</taxon>
        <taxon>Ditrysia</taxon>
        <taxon>Papilionoidea</taxon>
        <taxon>Papilionidae</taxon>
        <taxon>Parnassiinae</taxon>
        <taxon>Parnassini</taxon>
        <taxon>Parnassius</taxon>
        <taxon>Parnassius</taxon>
    </lineage>
</organism>
<dbReference type="AlphaFoldDB" id="A0A8S3XBB3"/>
<dbReference type="GO" id="GO:0020037">
    <property type="term" value="F:heme binding"/>
    <property type="evidence" value="ECO:0007669"/>
    <property type="project" value="InterPro"/>
</dbReference>
<evidence type="ECO:0000313" key="10">
    <source>
        <dbReference type="Proteomes" id="UP000691718"/>
    </source>
</evidence>
<name>A0A8S3XBB3_PARAO</name>
<dbReference type="InterPro" id="IPR017972">
    <property type="entry name" value="Cyt_P450_CS"/>
</dbReference>
<dbReference type="GO" id="GO:0016705">
    <property type="term" value="F:oxidoreductase activity, acting on paired donors, with incorporation or reduction of molecular oxygen"/>
    <property type="evidence" value="ECO:0007669"/>
    <property type="project" value="InterPro"/>
</dbReference>
<evidence type="ECO:0000256" key="7">
    <source>
        <dbReference type="ARBA" id="ARBA00023033"/>
    </source>
</evidence>
<evidence type="ECO:0000256" key="1">
    <source>
        <dbReference type="ARBA" id="ARBA00001971"/>
    </source>
</evidence>
<dbReference type="InterPro" id="IPR050479">
    <property type="entry name" value="CYP11_CYP27_families"/>
</dbReference>
<dbReference type="PANTHER" id="PTHR24279:SF120">
    <property type="entry name" value="CYTOCHROME P450"/>
    <property type="match status" value="1"/>
</dbReference>
<dbReference type="GO" id="GO:0004497">
    <property type="term" value="F:monooxygenase activity"/>
    <property type="evidence" value="ECO:0007669"/>
    <property type="project" value="UniProtKB-KW"/>
</dbReference>
<proteinExistence type="inferred from homology"/>
<dbReference type="PROSITE" id="PS00086">
    <property type="entry name" value="CYTOCHROME_P450"/>
    <property type="match status" value="1"/>
</dbReference>
<dbReference type="GO" id="GO:0005506">
    <property type="term" value="F:iron ion binding"/>
    <property type="evidence" value="ECO:0007669"/>
    <property type="project" value="InterPro"/>
</dbReference>
<evidence type="ECO:0000256" key="2">
    <source>
        <dbReference type="ARBA" id="ARBA00010617"/>
    </source>
</evidence>
<dbReference type="Pfam" id="PF00067">
    <property type="entry name" value="p450"/>
    <property type="match status" value="1"/>
</dbReference>
<keyword evidence="10" id="KW-1185">Reference proteome</keyword>
<dbReference type="PANTHER" id="PTHR24279">
    <property type="entry name" value="CYTOCHROME P450"/>
    <property type="match status" value="1"/>
</dbReference>
<evidence type="ECO:0000256" key="3">
    <source>
        <dbReference type="ARBA" id="ARBA00022617"/>
    </source>
</evidence>
<evidence type="ECO:0000256" key="8">
    <source>
        <dbReference type="RuleBase" id="RU000461"/>
    </source>
</evidence>
<comment type="cofactor">
    <cofactor evidence="1">
        <name>heme</name>
        <dbReference type="ChEBI" id="CHEBI:30413"/>
    </cofactor>
</comment>
<reference evidence="9" key="1">
    <citation type="submission" date="2021-04" db="EMBL/GenBank/DDBJ databases">
        <authorList>
            <person name="Tunstrom K."/>
        </authorList>
    </citation>
    <scope>NUCLEOTIDE SEQUENCE</scope>
</reference>
<keyword evidence="3 8" id="KW-0349">Heme</keyword>
<evidence type="ECO:0000256" key="4">
    <source>
        <dbReference type="ARBA" id="ARBA00022723"/>
    </source>
</evidence>
<sequence>MQTSITRPVFKYAVINFNWFRFVSTVNNVTVNTSETTQQLKSWEEIPGPSSLPLIGALHHFLPNGILYRTEGFEMQERLYKVYGPIVKLPGMFGAPSLVLLFDAESMAHVLRSENWMPKRPGFQSLEHYRKEYKKSDGNPDRITGLVTDQGEQWKKLRSMVNPVMLQPKTIKLYSTILDEVAEDMIKRMRSIRDEKNMIRGDLSEEMNLWALESIGVVALGGRLNCFDPNLPADSPVKKLIQIVHDFFNTANKLDFQPSLWRYYPTKSYKRAMKLYEEQENLNRYFIKNAMKKLQSKKRSENEKGILEKLLEIDEHVAILMASDLLFAGVDTAAHTVIPIFYFLATNPEKQKKLRDELLSKSDKRPYLKACIKEAMRMMPVVSGNMRETSKEYNILGYKIPKQTYVTFAHQYTSMMDSHYPRPREYIPERWTVDKDDPLYHGNAHPFAFSPFGFGARSCIGRRIAELELEAFVARVVQNFHIEWFGKQLKQYQSALNYVKGPFNFTFKDV</sequence>
<dbReference type="InterPro" id="IPR001128">
    <property type="entry name" value="Cyt_P450"/>
</dbReference>
<dbReference type="CDD" id="cd11054">
    <property type="entry name" value="CYP24A1-like"/>
    <property type="match status" value="1"/>
</dbReference>
<evidence type="ECO:0000256" key="6">
    <source>
        <dbReference type="ARBA" id="ARBA00023004"/>
    </source>
</evidence>
<comment type="caution">
    <text evidence="9">The sequence shown here is derived from an EMBL/GenBank/DDBJ whole genome shotgun (WGS) entry which is preliminary data.</text>
</comment>
<keyword evidence="4 8" id="KW-0479">Metal-binding</keyword>
<protein>
    <submittedName>
        <fullName evidence="9">(apollo) hypothetical protein</fullName>
    </submittedName>
</protein>
<keyword evidence="6 8" id="KW-0408">Iron</keyword>
<evidence type="ECO:0000313" key="9">
    <source>
        <dbReference type="EMBL" id="CAG5010259.1"/>
    </source>
</evidence>
<dbReference type="Proteomes" id="UP000691718">
    <property type="component" value="Unassembled WGS sequence"/>
</dbReference>
<evidence type="ECO:0000256" key="5">
    <source>
        <dbReference type="ARBA" id="ARBA00023002"/>
    </source>
</evidence>
<dbReference type="FunFam" id="1.10.630.10:FF:000006">
    <property type="entry name" value="Cytochrome P450 302a1, mitochondrial"/>
    <property type="match status" value="1"/>
</dbReference>
<keyword evidence="5 8" id="KW-0560">Oxidoreductase</keyword>
<gene>
    <name evidence="9" type="ORF">PAPOLLO_LOCUS15393</name>
</gene>
<accession>A0A8S3XBB3</accession>
<keyword evidence="7 8" id="KW-0503">Monooxygenase</keyword>
<dbReference type="OrthoDB" id="3945418at2759"/>